<evidence type="ECO:0008006" key="3">
    <source>
        <dbReference type="Google" id="ProtNLM"/>
    </source>
</evidence>
<protein>
    <recommendedName>
        <fullName evidence="3">DUF1102 domain-containing protein</fullName>
    </recommendedName>
</protein>
<organism evidence="1 2">
    <name type="scientific">Halolamina salina</name>
    <dbReference type="NCBI Taxonomy" id="1220023"/>
    <lineage>
        <taxon>Archaea</taxon>
        <taxon>Methanobacteriati</taxon>
        <taxon>Methanobacteriota</taxon>
        <taxon>Stenosarchaea group</taxon>
        <taxon>Halobacteria</taxon>
        <taxon>Halobacteriales</taxon>
        <taxon>Haloferacaceae</taxon>
    </lineage>
</organism>
<dbReference type="RefSeq" id="WP_379731127.1">
    <property type="nucleotide sequence ID" value="NZ_JBHSWZ010000055.1"/>
</dbReference>
<evidence type="ECO:0000313" key="1">
    <source>
        <dbReference type="EMBL" id="MFD1525526.1"/>
    </source>
</evidence>
<reference evidence="1 2" key="1">
    <citation type="journal article" date="2019" name="Int. J. Syst. Evol. Microbiol.">
        <title>The Global Catalogue of Microorganisms (GCM) 10K type strain sequencing project: providing services to taxonomists for standard genome sequencing and annotation.</title>
        <authorList>
            <consortium name="The Broad Institute Genomics Platform"/>
            <consortium name="The Broad Institute Genome Sequencing Center for Infectious Disease"/>
            <person name="Wu L."/>
            <person name="Ma J."/>
        </authorList>
    </citation>
    <scope>NUCLEOTIDE SEQUENCE [LARGE SCALE GENOMIC DNA]</scope>
    <source>
        <strain evidence="1 2">CGMCC 1.12285</strain>
    </source>
</reference>
<dbReference type="AlphaFoldDB" id="A0ABD6B4Y7"/>
<dbReference type="EMBL" id="JBHUDH010000034">
    <property type="protein sequence ID" value="MFD1525526.1"/>
    <property type="molecule type" value="Genomic_DNA"/>
</dbReference>
<keyword evidence="2" id="KW-1185">Reference proteome</keyword>
<sequence length="222" mass="22491">MQRRKFVAGLGSLTAAAAAGIGTGAFTSVSADRSLTVQTADDANALLAMTAVPGSGNADYVETEDGQFAADLSDGNDDLLGEGVNAGAVTTVGDLFRIKNQGTQPVYVWLAEDGGRNGSKSHAFYVGSWSDDATAISLANFNGDYGALKGDGRQRQPQYGAGVDTAAVELGVGDHVDVGLVVDTPRGSAGSRVLKDGQGATVHATAEQSSLADVLTPAVTPE</sequence>
<comment type="caution">
    <text evidence="1">The sequence shown here is derived from an EMBL/GenBank/DDBJ whole genome shotgun (WGS) entry which is preliminary data.</text>
</comment>
<dbReference type="Proteomes" id="UP001597111">
    <property type="component" value="Unassembled WGS sequence"/>
</dbReference>
<proteinExistence type="predicted"/>
<name>A0ABD6B4Y7_9EURY</name>
<gene>
    <name evidence="1" type="ORF">ACFR9S_04310</name>
</gene>
<evidence type="ECO:0000313" key="2">
    <source>
        <dbReference type="Proteomes" id="UP001597111"/>
    </source>
</evidence>
<accession>A0ABD6B4Y7</accession>